<proteinExistence type="predicted"/>
<dbReference type="Gene3D" id="3.40.50.300">
    <property type="entry name" value="P-loop containing nucleotide triphosphate hydrolases"/>
    <property type="match status" value="1"/>
</dbReference>
<dbReference type="GO" id="GO:0005524">
    <property type="term" value="F:ATP binding"/>
    <property type="evidence" value="ECO:0007669"/>
    <property type="project" value="UniProtKB-KW"/>
</dbReference>
<evidence type="ECO:0000256" key="7">
    <source>
        <dbReference type="SAM" id="MobiDB-lite"/>
    </source>
</evidence>
<dbReference type="PROSITE" id="PS50893">
    <property type="entry name" value="ABC_TRANSPORTER_2"/>
    <property type="match status" value="1"/>
</dbReference>
<evidence type="ECO:0000259" key="9">
    <source>
        <dbReference type="PROSITE" id="PS50893"/>
    </source>
</evidence>
<feature type="transmembrane region" description="Helical" evidence="8">
    <location>
        <begin position="702"/>
        <end position="725"/>
    </location>
</feature>
<feature type="transmembrane region" description="Helical" evidence="8">
    <location>
        <begin position="538"/>
        <end position="558"/>
    </location>
</feature>
<dbReference type="Pfam" id="PF12698">
    <property type="entry name" value="ABC2_membrane_3"/>
    <property type="match status" value="1"/>
</dbReference>
<evidence type="ECO:0000256" key="8">
    <source>
        <dbReference type="SAM" id="Phobius"/>
    </source>
</evidence>
<evidence type="ECO:0000256" key="3">
    <source>
        <dbReference type="ARBA" id="ARBA00022741"/>
    </source>
</evidence>
<keyword evidence="4" id="KW-0067">ATP-binding</keyword>
<evidence type="ECO:0000256" key="6">
    <source>
        <dbReference type="ARBA" id="ARBA00023136"/>
    </source>
</evidence>
<dbReference type="GO" id="GO:0016887">
    <property type="term" value="F:ATP hydrolysis activity"/>
    <property type="evidence" value="ECO:0007669"/>
    <property type="project" value="InterPro"/>
</dbReference>
<evidence type="ECO:0000256" key="5">
    <source>
        <dbReference type="ARBA" id="ARBA00022989"/>
    </source>
</evidence>
<dbReference type="InterPro" id="IPR003593">
    <property type="entry name" value="AAA+_ATPase"/>
</dbReference>
<dbReference type="PANTHER" id="PTHR43038:SF3">
    <property type="entry name" value="ABC TRANSPORTER G FAMILY MEMBER 20 ISOFORM X1"/>
    <property type="match status" value="1"/>
</dbReference>
<keyword evidence="5 8" id="KW-1133">Transmembrane helix</keyword>
<evidence type="ECO:0000259" key="10">
    <source>
        <dbReference type="PROSITE" id="PS51012"/>
    </source>
</evidence>
<dbReference type="PROSITE" id="PS00211">
    <property type="entry name" value="ABC_TRANSPORTER_1"/>
    <property type="match status" value="1"/>
</dbReference>
<dbReference type="PANTHER" id="PTHR43038">
    <property type="entry name" value="ATP-BINDING CASSETTE, SUB-FAMILY H, MEMBER 1"/>
    <property type="match status" value="1"/>
</dbReference>
<dbReference type="GO" id="GO:0016020">
    <property type="term" value="C:membrane"/>
    <property type="evidence" value="ECO:0007669"/>
    <property type="project" value="UniProtKB-SubCell"/>
</dbReference>
<dbReference type="SMART" id="SM00382">
    <property type="entry name" value="AAA"/>
    <property type="match status" value="1"/>
</dbReference>
<dbReference type="CDD" id="cd03230">
    <property type="entry name" value="ABC_DR_subfamily_A"/>
    <property type="match status" value="1"/>
</dbReference>
<name>A0A1B6ME62_9HEMI</name>
<evidence type="ECO:0000256" key="2">
    <source>
        <dbReference type="ARBA" id="ARBA00022692"/>
    </source>
</evidence>
<keyword evidence="3" id="KW-0547">Nucleotide-binding</keyword>
<evidence type="ECO:0000256" key="4">
    <source>
        <dbReference type="ARBA" id="ARBA00022840"/>
    </source>
</evidence>
<dbReference type="InterPro" id="IPR047817">
    <property type="entry name" value="ABC2_TM_bact-type"/>
</dbReference>
<keyword evidence="6 8" id="KW-0472">Membrane</keyword>
<accession>A0A1B6ME62</accession>
<feature type="domain" description="ABC transmembrane type-2" evidence="10">
    <location>
        <begin position="500"/>
        <end position="728"/>
    </location>
</feature>
<dbReference type="Pfam" id="PF00005">
    <property type="entry name" value="ABC_tran"/>
    <property type="match status" value="1"/>
</dbReference>
<dbReference type="SUPFAM" id="SSF52540">
    <property type="entry name" value="P-loop containing nucleoside triphosphate hydrolases"/>
    <property type="match status" value="1"/>
</dbReference>
<reference evidence="11" key="1">
    <citation type="submission" date="2015-11" db="EMBL/GenBank/DDBJ databases">
        <title>De novo transcriptome assembly of four potential Pierce s Disease insect vectors from Arizona vineyards.</title>
        <authorList>
            <person name="Tassone E.E."/>
        </authorList>
    </citation>
    <scope>NUCLEOTIDE SEQUENCE</scope>
</reference>
<sequence>GSSSHRHSQSRSLTPVPWRGHSFTASSSVRASPHRRNSAALLSLFLPAEGRRMDGEGGQGEAAAAVLVRGAYKMYSAPNVVLRGLNMTVPQGCIYGLLGPSGCGKTTLLSCIVGRQHLDAGEIYVKARNKQNIGYMPQDLALYKEFSIQETLVYYGYLFGKSRPEINKRTQELIQLLELPEAHNTLDTLSGGQQRRVSFCVALLHNPQLLILDEPTVGVDPVLSHNIWQHLVQLATKEHKTIVITTHYIEEARQANVIGLMREGVLLAEESPLSLMTTHNCDNLEQAFLYLSQKQSTVQTTEELQALEYYPSTRNKTSSPLDDRMEIKLCRVKAHLVKTLYWMKRNIPIMMFLMMLPVVQCVLFNLCIGQDPRGLYIAVVNEETPRGLSECDSIGLTGCHIQSHLSCRYLNKLRDKTINLIEFDTLEEGVEAVRKNDAWGLMHFTHNYTSTLMERVNYTRDASDLSIDLSEVNIWMDMSNQYIGNLLRRDLLFGFISFLKEVFEDCGWPKAAAGIPINFKDAVYGSNNPSFVHFTTPAIVNLFEFYLPMMFTVGAILMEKMQGLMERSLVAGTTLVELLVTHVLVQMIVLAIQTLLMMIVCFVIFDNPMVGSLTLLCFLLFLIGMSGMCYGFMVSVFCDSDTAATFMGLGSFFPLSMLSGMVWPMEGMHYVLKSVGWLLPLTLSTEAFRGISARAWGLSHPAVYRGFLSCLGWIVYFMLITVLIVKWRKGLGSK</sequence>
<feature type="transmembrane region" description="Helical" evidence="8">
    <location>
        <begin position="612"/>
        <end position="637"/>
    </location>
</feature>
<dbReference type="InterPro" id="IPR013525">
    <property type="entry name" value="ABC2_TM"/>
</dbReference>
<dbReference type="GO" id="GO:0140359">
    <property type="term" value="F:ABC-type transporter activity"/>
    <property type="evidence" value="ECO:0007669"/>
    <property type="project" value="InterPro"/>
</dbReference>
<comment type="subcellular location">
    <subcellularLocation>
        <location evidence="1">Membrane</location>
        <topology evidence="1">Multi-pass membrane protein</topology>
    </subcellularLocation>
</comment>
<feature type="transmembrane region" description="Helical" evidence="8">
    <location>
        <begin position="578"/>
        <end position="605"/>
    </location>
</feature>
<gene>
    <name evidence="11" type="ORF">g.37953</name>
</gene>
<protein>
    <submittedName>
        <fullName evidence="11">Uncharacterized protein</fullName>
    </submittedName>
</protein>
<dbReference type="InterPro" id="IPR003439">
    <property type="entry name" value="ABC_transporter-like_ATP-bd"/>
</dbReference>
<dbReference type="AlphaFoldDB" id="A0A1B6ME62"/>
<keyword evidence="2 8" id="KW-0812">Transmembrane</keyword>
<feature type="domain" description="ABC transporter" evidence="9">
    <location>
        <begin position="66"/>
        <end position="288"/>
    </location>
</feature>
<evidence type="ECO:0000256" key="1">
    <source>
        <dbReference type="ARBA" id="ARBA00004141"/>
    </source>
</evidence>
<feature type="non-terminal residue" evidence="11">
    <location>
        <position position="1"/>
    </location>
</feature>
<dbReference type="PROSITE" id="PS51012">
    <property type="entry name" value="ABC_TM2"/>
    <property type="match status" value="1"/>
</dbReference>
<dbReference type="InterPro" id="IPR017871">
    <property type="entry name" value="ABC_transporter-like_CS"/>
</dbReference>
<dbReference type="EMBL" id="GEBQ01005749">
    <property type="protein sequence ID" value="JAT34228.1"/>
    <property type="molecule type" value="Transcribed_RNA"/>
</dbReference>
<evidence type="ECO:0000313" key="11">
    <source>
        <dbReference type="EMBL" id="JAT34228.1"/>
    </source>
</evidence>
<feature type="transmembrane region" description="Helical" evidence="8">
    <location>
        <begin position="347"/>
        <end position="368"/>
    </location>
</feature>
<feature type="region of interest" description="Disordered" evidence="7">
    <location>
        <begin position="1"/>
        <end position="31"/>
    </location>
</feature>
<feature type="transmembrane region" description="Helical" evidence="8">
    <location>
        <begin position="643"/>
        <end position="663"/>
    </location>
</feature>
<dbReference type="InterPro" id="IPR027417">
    <property type="entry name" value="P-loop_NTPase"/>
</dbReference>
<organism evidence="11">
    <name type="scientific">Graphocephala atropunctata</name>
    <dbReference type="NCBI Taxonomy" id="36148"/>
    <lineage>
        <taxon>Eukaryota</taxon>
        <taxon>Metazoa</taxon>
        <taxon>Ecdysozoa</taxon>
        <taxon>Arthropoda</taxon>
        <taxon>Hexapoda</taxon>
        <taxon>Insecta</taxon>
        <taxon>Pterygota</taxon>
        <taxon>Neoptera</taxon>
        <taxon>Paraneoptera</taxon>
        <taxon>Hemiptera</taxon>
        <taxon>Auchenorrhyncha</taxon>
        <taxon>Membracoidea</taxon>
        <taxon>Cicadellidae</taxon>
        <taxon>Cicadellinae</taxon>
        <taxon>Cicadellini</taxon>
        <taxon>Graphocephala</taxon>
    </lineage>
</organism>